<evidence type="ECO:0000313" key="2">
    <source>
        <dbReference type="EMBL" id="GAA0173963.1"/>
    </source>
</evidence>
<keyword evidence="3" id="KW-1185">Reference proteome</keyword>
<dbReference type="SUPFAM" id="SSF56672">
    <property type="entry name" value="DNA/RNA polymerases"/>
    <property type="match status" value="1"/>
</dbReference>
<sequence>MDINNAFLHGFLDEEIYMSLLEGYKEEEKHRVYKLTRSLYGLKQASRQWKIEFRNQITKYGFKQSYHDSYLFVYKTDDVFMIFIVYVDDILITGTSEKHIDYKVLFWYVLDTAKIQKGYYSRFKDGEYKGEVATPLPHDWHVNDQDSPLVDDLSTYRRLVGRLLYLNFTRPNLTYSVHFLSQFMQSPT</sequence>
<accession>A0AAV3RDA4</accession>
<gene>
    <name evidence="2" type="ORF">LIER_43964</name>
</gene>
<dbReference type="PANTHER" id="PTHR11439:SF470">
    <property type="entry name" value="CYSTEINE-RICH RLK (RECEPTOR-LIKE PROTEIN KINASE) 8"/>
    <property type="match status" value="1"/>
</dbReference>
<proteinExistence type="predicted"/>
<dbReference type="AlphaFoldDB" id="A0AAV3RDA4"/>
<evidence type="ECO:0000313" key="3">
    <source>
        <dbReference type="Proteomes" id="UP001454036"/>
    </source>
</evidence>
<dbReference type="PANTHER" id="PTHR11439">
    <property type="entry name" value="GAG-POL-RELATED RETROTRANSPOSON"/>
    <property type="match status" value="1"/>
</dbReference>
<feature type="domain" description="Reverse transcriptase Ty1/copia-type" evidence="1">
    <location>
        <begin position="1"/>
        <end position="101"/>
    </location>
</feature>
<dbReference type="InterPro" id="IPR013103">
    <property type="entry name" value="RVT_2"/>
</dbReference>
<reference evidence="2 3" key="1">
    <citation type="submission" date="2024-01" db="EMBL/GenBank/DDBJ databases">
        <title>The complete chloroplast genome sequence of Lithospermum erythrorhizon: insights into the phylogenetic relationship among Boraginaceae species and the maternal lineages of purple gromwells.</title>
        <authorList>
            <person name="Okada T."/>
            <person name="Watanabe K."/>
        </authorList>
    </citation>
    <scope>NUCLEOTIDE SEQUENCE [LARGE SCALE GENOMIC DNA]</scope>
</reference>
<dbReference type="InterPro" id="IPR043502">
    <property type="entry name" value="DNA/RNA_pol_sf"/>
</dbReference>
<evidence type="ECO:0000259" key="1">
    <source>
        <dbReference type="Pfam" id="PF07727"/>
    </source>
</evidence>
<protein>
    <recommendedName>
        <fullName evidence="1">Reverse transcriptase Ty1/copia-type domain-containing protein</fullName>
    </recommendedName>
</protein>
<dbReference type="Proteomes" id="UP001454036">
    <property type="component" value="Unassembled WGS sequence"/>
</dbReference>
<comment type="caution">
    <text evidence="2">The sequence shown here is derived from an EMBL/GenBank/DDBJ whole genome shotgun (WGS) entry which is preliminary data.</text>
</comment>
<dbReference type="Pfam" id="PF07727">
    <property type="entry name" value="RVT_2"/>
    <property type="match status" value="1"/>
</dbReference>
<dbReference type="EMBL" id="BAABME010042341">
    <property type="protein sequence ID" value="GAA0173963.1"/>
    <property type="molecule type" value="Genomic_DNA"/>
</dbReference>
<organism evidence="2 3">
    <name type="scientific">Lithospermum erythrorhizon</name>
    <name type="common">Purple gromwell</name>
    <name type="synonym">Lithospermum officinale var. erythrorhizon</name>
    <dbReference type="NCBI Taxonomy" id="34254"/>
    <lineage>
        <taxon>Eukaryota</taxon>
        <taxon>Viridiplantae</taxon>
        <taxon>Streptophyta</taxon>
        <taxon>Embryophyta</taxon>
        <taxon>Tracheophyta</taxon>
        <taxon>Spermatophyta</taxon>
        <taxon>Magnoliopsida</taxon>
        <taxon>eudicotyledons</taxon>
        <taxon>Gunneridae</taxon>
        <taxon>Pentapetalae</taxon>
        <taxon>asterids</taxon>
        <taxon>lamiids</taxon>
        <taxon>Boraginales</taxon>
        <taxon>Boraginaceae</taxon>
        <taxon>Boraginoideae</taxon>
        <taxon>Lithospermeae</taxon>
        <taxon>Lithospermum</taxon>
    </lineage>
</organism>
<name>A0AAV3RDA4_LITER</name>